<feature type="transmembrane region" description="Helical" evidence="6">
    <location>
        <begin position="402"/>
        <end position="422"/>
    </location>
</feature>
<sequence length="476" mass="51640">MSNPSSIPPPMAKKHSEFSVIAPASIHNNNKYETTIPHQEDRYYNDGRDAEKTASVSSISEEQIEHVPEGTASPGKALFMLLKAFVGTGVIFLPGSFVSGGLVFSICLMVFVAAICLGAFQILVKAQQSVGGSYGDVAVALYGKWLSYIIQFFLCLSQMGFVASYLIFISENIGLAVDTLSNCNAPFASHFYIWIVVAAIIPICWVRKIAKLSWTAVIADVFILFGLVSVLYFCSDEIARNGPGPNINMINTNDFALMIGTAVFSFEGIGMVIPVIEGMKEPKKFPAVLNLGMVIVTLIFVLIGVIGYVAYGENTQASVVANLPKVPLSVTVQLLYSLAMILTSPFMLYPPLTIIEKGLFGPHRSGRLSLRHKWLKNLCRSIIPIVCAGVSFGVGSENLDKFVALVGSIACMPLCFIFPGMFHYKVTTKKWAKVCDVILSIFGVAITIYTLYVNINSWITPTSGSHPAPQCIPLGT</sequence>
<keyword evidence="4 6" id="KW-1133">Transmembrane helix</keyword>
<evidence type="ECO:0000256" key="2">
    <source>
        <dbReference type="ARBA" id="ARBA00008066"/>
    </source>
</evidence>
<dbReference type="PIRSF" id="PIRSF006060">
    <property type="entry name" value="AA_transporter"/>
    <property type="match status" value="1"/>
</dbReference>
<feature type="transmembrane region" description="Helical" evidence="6">
    <location>
        <begin position="255"/>
        <end position="276"/>
    </location>
</feature>
<evidence type="ECO:0000313" key="8">
    <source>
        <dbReference type="EMBL" id="GAA5804187.1"/>
    </source>
</evidence>
<dbReference type="EMBL" id="BAABUJ010000033">
    <property type="protein sequence ID" value="GAA5804187.1"/>
    <property type="molecule type" value="Genomic_DNA"/>
</dbReference>
<protein>
    <recommendedName>
        <fullName evidence="7">Amino acid transporter transmembrane domain-containing protein</fullName>
    </recommendedName>
</protein>
<feature type="transmembrane region" description="Helical" evidence="6">
    <location>
        <begin position="377"/>
        <end position="396"/>
    </location>
</feature>
<evidence type="ECO:0000256" key="6">
    <source>
        <dbReference type="SAM" id="Phobius"/>
    </source>
</evidence>
<name>A0ABP9YD43_9FUNG</name>
<evidence type="ECO:0000256" key="1">
    <source>
        <dbReference type="ARBA" id="ARBA00004141"/>
    </source>
</evidence>
<gene>
    <name evidence="8" type="ORF">HPULCUR_009674</name>
</gene>
<feature type="transmembrane region" description="Helical" evidence="6">
    <location>
        <begin position="103"/>
        <end position="124"/>
    </location>
</feature>
<keyword evidence="9" id="KW-1185">Reference proteome</keyword>
<feature type="transmembrane region" description="Helical" evidence="6">
    <location>
        <begin position="145"/>
        <end position="167"/>
    </location>
</feature>
<comment type="similarity">
    <text evidence="2">Belongs to the amino acid/polyamine transporter 2 family.</text>
</comment>
<reference evidence="8 9" key="1">
    <citation type="submission" date="2024-04" db="EMBL/GenBank/DDBJ databases">
        <title>genome sequences of Mucor flavus KT1a and Helicostylum pulchrum KT1b strains isolation_sourced from the surface of a dry-aged beef.</title>
        <authorList>
            <person name="Toyotome T."/>
            <person name="Hosono M."/>
            <person name="Torimaru M."/>
            <person name="Fukuda K."/>
            <person name="Mikami N."/>
        </authorList>
    </citation>
    <scope>NUCLEOTIDE SEQUENCE [LARGE SCALE GENOMIC DNA]</scope>
    <source>
        <strain evidence="8 9">KT1b</strain>
    </source>
</reference>
<comment type="subcellular location">
    <subcellularLocation>
        <location evidence="1">Membrane</location>
        <topology evidence="1">Multi-pass membrane protein</topology>
    </subcellularLocation>
</comment>
<comment type="caution">
    <text evidence="8">The sequence shown here is derived from an EMBL/GenBank/DDBJ whole genome shotgun (WGS) entry which is preliminary data.</text>
</comment>
<dbReference type="Gene3D" id="1.20.1740.10">
    <property type="entry name" value="Amino acid/polyamine transporter I"/>
    <property type="match status" value="1"/>
</dbReference>
<evidence type="ECO:0000259" key="7">
    <source>
        <dbReference type="Pfam" id="PF01490"/>
    </source>
</evidence>
<accession>A0ABP9YD43</accession>
<feature type="transmembrane region" description="Helical" evidence="6">
    <location>
        <begin position="212"/>
        <end position="235"/>
    </location>
</feature>
<keyword evidence="3 6" id="KW-0812">Transmembrane</keyword>
<feature type="transmembrane region" description="Helical" evidence="6">
    <location>
        <begin position="288"/>
        <end position="310"/>
    </location>
</feature>
<dbReference type="Pfam" id="PF01490">
    <property type="entry name" value="Aa_trans"/>
    <property type="match status" value="1"/>
</dbReference>
<keyword evidence="5 6" id="KW-0472">Membrane</keyword>
<feature type="domain" description="Amino acid transporter transmembrane" evidence="7">
    <location>
        <begin position="71"/>
        <end position="455"/>
    </location>
</feature>
<evidence type="ECO:0000313" key="9">
    <source>
        <dbReference type="Proteomes" id="UP001476247"/>
    </source>
</evidence>
<dbReference type="InterPro" id="IPR013057">
    <property type="entry name" value="AA_transpt_TM"/>
</dbReference>
<evidence type="ECO:0000256" key="3">
    <source>
        <dbReference type="ARBA" id="ARBA00022692"/>
    </source>
</evidence>
<feature type="transmembrane region" description="Helical" evidence="6">
    <location>
        <begin position="434"/>
        <end position="455"/>
    </location>
</feature>
<organism evidence="8 9">
    <name type="scientific">Helicostylum pulchrum</name>
    <dbReference type="NCBI Taxonomy" id="562976"/>
    <lineage>
        <taxon>Eukaryota</taxon>
        <taxon>Fungi</taxon>
        <taxon>Fungi incertae sedis</taxon>
        <taxon>Mucoromycota</taxon>
        <taxon>Mucoromycotina</taxon>
        <taxon>Mucoromycetes</taxon>
        <taxon>Mucorales</taxon>
        <taxon>Mucorineae</taxon>
        <taxon>Mucoraceae</taxon>
        <taxon>Helicostylum</taxon>
    </lineage>
</organism>
<dbReference type="PANTHER" id="PTHR22950:SF666">
    <property type="entry name" value="VACUOLAR AMINO ACID TRANSPORTER 4"/>
    <property type="match status" value="1"/>
</dbReference>
<proteinExistence type="inferred from homology"/>
<dbReference type="Proteomes" id="UP001476247">
    <property type="component" value="Unassembled WGS sequence"/>
</dbReference>
<dbReference type="PANTHER" id="PTHR22950">
    <property type="entry name" value="AMINO ACID TRANSPORTER"/>
    <property type="match status" value="1"/>
</dbReference>
<feature type="transmembrane region" description="Helical" evidence="6">
    <location>
        <begin position="187"/>
        <end position="205"/>
    </location>
</feature>
<feature type="transmembrane region" description="Helical" evidence="6">
    <location>
        <begin position="330"/>
        <end position="349"/>
    </location>
</feature>
<evidence type="ECO:0000256" key="5">
    <source>
        <dbReference type="ARBA" id="ARBA00023136"/>
    </source>
</evidence>
<evidence type="ECO:0000256" key="4">
    <source>
        <dbReference type="ARBA" id="ARBA00022989"/>
    </source>
</evidence>